<evidence type="ECO:0000259" key="1">
    <source>
        <dbReference type="Pfam" id="PF06452"/>
    </source>
</evidence>
<dbReference type="EMBL" id="JASCXX010000008">
    <property type="protein sequence ID" value="MDI6449107.1"/>
    <property type="molecule type" value="Genomic_DNA"/>
</dbReference>
<gene>
    <name evidence="2" type="ORF">QJ522_08630</name>
</gene>
<evidence type="ECO:0000313" key="3">
    <source>
        <dbReference type="Proteomes" id="UP001431776"/>
    </source>
</evidence>
<reference evidence="2" key="1">
    <citation type="submission" date="2023-05" db="EMBL/GenBank/DDBJ databases">
        <title>Anaerotaeda fermentans gen. nov., sp. nov., a novel anaerobic planctomycete of the new family within the order Sedimentisphaerales isolated from Taman Peninsula, Russia.</title>
        <authorList>
            <person name="Khomyakova M.A."/>
            <person name="Merkel A.Y."/>
            <person name="Slobodkin A.I."/>
        </authorList>
    </citation>
    <scope>NUCLEOTIDE SEQUENCE</scope>
    <source>
        <strain evidence="2">M17dextr</strain>
    </source>
</reference>
<evidence type="ECO:0000313" key="2">
    <source>
        <dbReference type="EMBL" id="MDI6449107.1"/>
    </source>
</evidence>
<proteinExistence type="predicted"/>
<dbReference type="PANTHER" id="PTHR35532">
    <property type="entry name" value="SIMILAR TO POLYHYDROXYALKANOATE DEPOLYMERASE"/>
    <property type="match status" value="1"/>
</dbReference>
<feature type="domain" description="Carbohydrate-binding" evidence="1">
    <location>
        <begin position="26"/>
        <end position="101"/>
    </location>
</feature>
<keyword evidence="3" id="KW-1185">Reference proteome</keyword>
<dbReference type="PANTHER" id="PTHR35532:SF5">
    <property type="entry name" value="CARBOHYDRATE-BINDING DOMAIN-CONTAINING PROTEIN"/>
    <property type="match status" value="1"/>
</dbReference>
<protein>
    <submittedName>
        <fullName evidence="2">Carbohydrate-binding family 9-like protein</fullName>
    </submittedName>
</protein>
<dbReference type="Gene3D" id="2.60.40.1190">
    <property type="match status" value="1"/>
</dbReference>
<dbReference type="AlphaFoldDB" id="A0AAW6TTU0"/>
<accession>A0AAW6TTU0</accession>
<dbReference type="SUPFAM" id="SSF49344">
    <property type="entry name" value="CBD9-like"/>
    <property type="match status" value="1"/>
</dbReference>
<organism evidence="2 3">
    <name type="scientific">Anaerobaca lacustris</name>
    <dbReference type="NCBI Taxonomy" id="3044600"/>
    <lineage>
        <taxon>Bacteria</taxon>
        <taxon>Pseudomonadati</taxon>
        <taxon>Planctomycetota</taxon>
        <taxon>Phycisphaerae</taxon>
        <taxon>Sedimentisphaerales</taxon>
        <taxon>Anaerobacaceae</taxon>
        <taxon>Anaerobaca</taxon>
    </lineage>
</organism>
<dbReference type="GO" id="GO:0016052">
    <property type="term" value="P:carbohydrate catabolic process"/>
    <property type="evidence" value="ECO:0007669"/>
    <property type="project" value="InterPro"/>
</dbReference>
<dbReference type="Pfam" id="PF06452">
    <property type="entry name" value="CBM9_1"/>
    <property type="match status" value="1"/>
</dbReference>
<dbReference type="GO" id="GO:0030246">
    <property type="term" value="F:carbohydrate binding"/>
    <property type="evidence" value="ECO:0007669"/>
    <property type="project" value="InterPro"/>
</dbReference>
<dbReference type="GO" id="GO:0004553">
    <property type="term" value="F:hydrolase activity, hydrolyzing O-glycosyl compounds"/>
    <property type="evidence" value="ECO:0007669"/>
    <property type="project" value="InterPro"/>
</dbReference>
<comment type="caution">
    <text evidence="2">The sequence shown here is derived from an EMBL/GenBank/DDBJ whole genome shotgun (WGS) entry which is preliminary data.</text>
</comment>
<sequence length="274" mass="31872">MTQRHGCEDKDVGHYTCRRTREKIVVDGRLSEAVWQRAPKSPRFVDMVTGAPGFLDTRMAALWDDENLYIGFWVEEPNVQAHFTQRDSPIYFENDVEVFIAGPDCYYEFEINARGTIYEVFYIWQDAYRKGGAFDKPEFDLLTRTVDVLGGFQDGLRYGKHPRGRRWAFMDWDFPHLQSAVHVDGKLNDDSTVDRGWTVELAFPWSGMKTLAQGRSLPPKDGDIWRMDFSRFEALRYNGRLTDPSVGWSFNTHGVYDSHIPECFTHVHFSEEMV</sequence>
<dbReference type="InterPro" id="IPR010502">
    <property type="entry name" value="Carb-bd_dom_fam9"/>
</dbReference>
<dbReference type="CDD" id="cd09620">
    <property type="entry name" value="CBM9_like_3"/>
    <property type="match status" value="1"/>
</dbReference>
<dbReference type="RefSeq" id="WP_349244514.1">
    <property type="nucleotide sequence ID" value="NZ_JASCXX010000008.1"/>
</dbReference>
<dbReference type="Proteomes" id="UP001431776">
    <property type="component" value="Unassembled WGS sequence"/>
</dbReference>
<name>A0AAW6TTU0_9BACT</name>